<dbReference type="GeneID" id="38117735"/>
<organism evidence="11 12">
    <name type="scientific">Aspergillus mulundensis</name>
    <dbReference type="NCBI Taxonomy" id="1810919"/>
    <lineage>
        <taxon>Eukaryota</taxon>
        <taxon>Fungi</taxon>
        <taxon>Dikarya</taxon>
        <taxon>Ascomycota</taxon>
        <taxon>Pezizomycotina</taxon>
        <taxon>Eurotiomycetes</taxon>
        <taxon>Eurotiomycetidae</taxon>
        <taxon>Eurotiales</taxon>
        <taxon>Aspergillaceae</taxon>
        <taxon>Aspergillus</taxon>
        <taxon>Aspergillus subgen. Nidulantes</taxon>
    </lineage>
</organism>
<keyword evidence="12" id="KW-1185">Reference proteome</keyword>
<accession>A0A3D8RKZ3</accession>
<comment type="subcellular location">
    <subcellularLocation>
        <location evidence="2 10">Endoplasmic reticulum membrane</location>
        <topology evidence="2 10">Single-pass type I membrane protein</topology>
    </subcellularLocation>
</comment>
<feature type="chain" id="PRO_5017498013" description="Dolichyl-diphosphooligosaccharide--protein glycosyltransferase subunit 1" evidence="10">
    <location>
        <begin position="25"/>
        <end position="522"/>
    </location>
</feature>
<evidence type="ECO:0000256" key="10">
    <source>
        <dbReference type="RuleBase" id="RU361143"/>
    </source>
</evidence>
<protein>
    <recommendedName>
        <fullName evidence="10">Dolichyl-diphosphooligosaccharide--protein glycosyltransferase subunit 1</fullName>
    </recommendedName>
</protein>
<comment type="pathway">
    <text evidence="3 10">Protein modification; protein glycosylation.</text>
</comment>
<keyword evidence="6 10" id="KW-0732">Signal</keyword>
<comment type="subunit">
    <text evidence="10">Component of the oligosaccharyltransferase (OST) complex.</text>
</comment>
<evidence type="ECO:0000256" key="4">
    <source>
        <dbReference type="ARBA" id="ARBA00008905"/>
    </source>
</evidence>
<dbReference type="Proteomes" id="UP000256690">
    <property type="component" value="Unassembled WGS sequence"/>
</dbReference>
<evidence type="ECO:0000256" key="5">
    <source>
        <dbReference type="ARBA" id="ARBA00022692"/>
    </source>
</evidence>
<keyword evidence="9 10" id="KW-0472">Membrane</keyword>
<keyword evidence="11" id="KW-0808">Transferase</keyword>
<keyword evidence="8 10" id="KW-1133">Transmembrane helix</keyword>
<reference evidence="11 12" key="1">
    <citation type="journal article" date="2018" name="IMA Fungus">
        <title>IMA Genome-F 9: Draft genome sequence of Annulohypoxylon stygium, Aspergillus mulundensis, Berkeleyomyces basicola (syn. Thielaviopsis basicola), Ceratocystis smalleyi, two Cercospora beticola strains, Coleophoma cylindrospora, Fusarium fracticaudum, Phialophora cf. hyalina, and Morchella septimelata.</title>
        <authorList>
            <person name="Wingfield B.D."/>
            <person name="Bills G.F."/>
            <person name="Dong Y."/>
            <person name="Huang W."/>
            <person name="Nel W.J."/>
            <person name="Swalarsk-Parry B.S."/>
            <person name="Vaghefi N."/>
            <person name="Wilken P.M."/>
            <person name="An Z."/>
            <person name="de Beer Z.W."/>
            <person name="De Vos L."/>
            <person name="Chen L."/>
            <person name="Duong T.A."/>
            <person name="Gao Y."/>
            <person name="Hammerbacher A."/>
            <person name="Kikkert J.R."/>
            <person name="Li Y."/>
            <person name="Li H."/>
            <person name="Li K."/>
            <person name="Li Q."/>
            <person name="Liu X."/>
            <person name="Ma X."/>
            <person name="Naidoo K."/>
            <person name="Pethybridge S.J."/>
            <person name="Sun J."/>
            <person name="Steenkamp E.T."/>
            <person name="van der Nest M.A."/>
            <person name="van Wyk S."/>
            <person name="Wingfield M.J."/>
            <person name="Xiong C."/>
            <person name="Yue Q."/>
            <person name="Zhang X."/>
        </authorList>
    </citation>
    <scope>NUCLEOTIDE SEQUENCE [LARGE SCALE GENOMIC DNA]</scope>
    <source>
        <strain evidence="11 12">DSM 5745</strain>
    </source>
</reference>
<name>A0A3D8RKZ3_9EURO</name>
<evidence type="ECO:0000256" key="8">
    <source>
        <dbReference type="ARBA" id="ARBA00022989"/>
    </source>
</evidence>
<feature type="transmembrane region" description="Helical" evidence="10">
    <location>
        <begin position="496"/>
        <end position="517"/>
    </location>
</feature>
<evidence type="ECO:0000256" key="6">
    <source>
        <dbReference type="ARBA" id="ARBA00022729"/>
    </source>
</evidence>
<keyword evidence="7 10" id="KW-0256">Endoplasmic reticulum</keyword>
<evidence type="ECO:0000256" key="3">
    <source>
        <dbReference type="ARBA" id="ARBA00004922"/>
    </source>
</evidence>
<gene>
    <name evidence="11" type="ORF">DSM5745_07365</name>
</gene>
<dbReference type="InterPro" id="IPR007676">
    <property type="entry name" value="Ribophorin_I"/>
</dbReference>
<dbReference type="GO" id="GO:0008250">
    <property type="term" value="C:oligosaccharyltransferase complex"/>
    <property type="evidence" value="ECO:0007669"/>
    <property type="project" value="UniProtKB-UniRule"/>
</dbReference>
<dbReference type="PANTHER" id="PTHR21049:SF0">
    <property type="entry name" value="DOLICHYL-DIPHOSPHOOLIGOSACCHARIDE--PROTEIN GLYCOSYLTRANSFERASE SUBUNIT 1"/>
    <property type="match status" value="1"/>
</dbReference>
<evidence type="ECO:0000256" key="9">
    <source>
        <dbReference type="ARBA" id="ARBA00023136"/>
    </source>
</evidence>
<dbReference type="AlphaFoldDB" id="A0A3D8RKZ3"/>
<evidence type="ECO:0000313" key="12">
    <source>
        <dbReference type="Proteomes" id="UP000256690"/>
    </source>
</evidence>
<comment type="similarity">
    <text evidence="4 10">Belongs to the OST1 family.</text>
</comment>
<dbReference type="Pfam" id="PF04597">
    <property type="entry name" value="Ribophorin_I"/>
    <property type="match status" value="1"/>
</dbReference>
<dbReference type="RefSeq" id="XP_026602471.1">
    <property type="nucleotide sequence ID" value="XM_026749381.1"/>
</dbReference>
<dbReference type="UniPathway" id="UPA00378"/>
<comment type="function">
    <text evidence="1 10">Subunit of the oligosaccharyl transferase (OST) complex that catalyzes the initial transfer of a defined glycan (Glc(3)Man(9)GlcNAc(2) in eukaryotes) from the lipid carrier dolichol-pyrophosphate to an asparagine residue within an Asn-X-Ser/Thr consensus motif in nascent polypeptide chains, the first step in protein N-glycosylation. N-glycosylation occurs cotranslationally and the complex associates with the Sec61 complex at the channel-forming translocon complex that mediates protein translocation across the endoplasmic reticulum (ER). All subunits are required for a maximal enzyme activity.</text>
</comment>
<comment type="caution">
    <text evidence="11">The sequence shown here is derived from an EMBL/GenBank/DDBJ whole genome shotgun (WGS) entry which is preliminary data.</text>
</comment>
<dbReference type="GO" id="GO:0018279">
    <property type="term" value="P:protein N-linked glycosylation via asparagine"/>
    <property type="evidence" value="ECO:0007669"/>
    <property type="project" value="TreeGrafter"/>
</dbReference>
<evidence type="ECO:0000256" key="2">
    <source>
        <dbReference type="ARBA" id="ARBA00004115"/>
    </source>
</evidence>
<dbReference type="OrthoDB" id="310030at2759"/>
<keyword evidence="5 10" id="KW-0812">Transmembrane</keyword>
<feature type="signal peptide" evidence="10">
    <location>
        <begin position="1"/>
        <end position="24"/>
    </location>
</feature>
<dbReference type="STRING" id="1810919.A0A3D8RKZ3"/>
<sequence>MRSFTTVVTAFCGLVLSSSSIVSAKPTSESNLLPADFKPPQVFKNVNLVRSTNLEKSYARETINVVVENVDKQPQSEYYLSFPSDVFERVGGLEVRNKKHAEKGRLDVEAAEVDAASDFQYFIVHLPEPLAPSSQLTLGISYSLLNSLQPRPAAIEQSDRQFLTYSFSAYVPSAYQTVSQKTKVKFPSANIPDYTTTDLKTGADPERQGTTYTYGPYDTVKVAPGTSYAITVRYEFTKPVITASLLERDLEVSHWGGNLATEERYWLRNNGSKLLTQFSRVDYTVANYQQSPSTAIKELKYPLKPGSVDPYFIDDIGNVSTSRYRPGLKNREANLEFKPRYPVFGGWNYSFRLGWNNDLSSFLRRAVSSDDSYILKVPFLEGPKMGEGIQYEKVVLRVVLPEGARNVRYETVEGSSSNGLPSASQIQASLSTHKTFMDTLGRTALTLTVESLTDEARDSQLVVRTPTFSRHGLQQSLTWEQVTYDYSFWDGMRKPITITIGLFSVFAAAWAITNIDVSIKKR</sequence>
<dbReference type="PANTHER" id="PTHR21049">
    <property type="entry name" value="RIBOPHORIN I"/>
    <property type="match status" value="1"/>
</dbReference>
<evidence type="ECO:0000256" key="1">
    <source>
        <dbReference type="ARBA" id="ARBA00002791"/>
    </source>
</evidence>
<dbReference type="EMBL" id="PVWQ01000008">
    <property type="protein sequence ID" value="RDW74703.1"/>
    <property type="molecule type" value="Genomic_DNA"/>
</dbReference>
<proteinExistence type="inferred from homology"/>
<evidence type="ECO:0000256" key="7">
    <source>
        <dbReference type="ARBA" id="ARBA00022824"/>
    </source>
</evidence>
<evidence type="ECO:0000313" key="11">
    <source>
        <dbReference type="EMBL" id="RDW74703.1"/>
    </source>
</evidence>
<dbReference type="GO" id="GO:0016740">
    <property type="term" value="F:transferase activity"/>
    <property type="evidence" value="ECO:0007669"/>
    <property type="project" value="UniProtKB-KW"/>
</dbReference>